<organism evidence="1 2">
    <name type="scientific">Rhodopila globiformis</name>
    <name type="common">Rhodopseudomonas globiformis</name>
    <dbReference type="NCBI Taxonomy" id="1071"/>
    <lineage>
        <taxon>Bacteria</taxon>
        <taxon>Pseudomonadati</taxon>
        <taxon>Pseudomonadota</taxon>
        <taxon>Alphaproteobacteria</taxon>
        <taxon>Acetobacterales</taxon>
        <taxon>Acetobacteraceae</taxon>
        <taxon>Rhodopila</taxon>
    </lineage>
</organism>
<dbReference type="Gene3D" id="3.40.50.10540">
    <property type="entry name" value="Crotonobetainyl-coa:carnitine coa-transferase, domain 1"/>
    <property type="match status" value="1"/>
</dbReference>
<reference evidence="1 2" key="1">
    <citation type="journal article" date="2018" name="Arch. Microbiol.">
        <title>New insights into the metabolic potential of the phototrophic purple bacterium Rhodopila globiformis DSM 161(T) from its draft genome sequence and evidence for a vanadium-dependent nitrogenase.</title>
        <authorList>
            <person name="Imhoff J.F."/>
            <person name="Rahn T."/>
            <person name="Kunzel S."/>
            <person name="Neulinger S.C."/>
        </authorList>
    </citation>
    <scope>NUCLEOTIDE SEQUENCE [LARGE SCALE GENOMIC DNA]</scope>
    <source>
        <strain evidence="1 2">DSM 161</strain>
    </source>
</reference>
<dbReference type="Pfam" id="PF02515">
    <property type="entry name" value="CoA_transf_3"/>
    <property type="match status" value="1"/>
</dbReference>
<dbReference type="RefSeq" id="WP_104518361.1">
    <property type="nucleotide sequence ID" value="NZ_NHRY01000075.1"/>
</dbReference>
<dbReference type="EMBL" id="NHRY01000075">
    <property type="protein sequence ID" value="PPQ35316.1"/>
    <property type="molecule type" value="Genomic_DNA"/>
</dbReference>
<dbReference type="InterPro" id="IPR023606">
    <property type="entry name" value="CoA-Trfase_III_dom_1_sf"/>
</dbReference>
<dbReference type="PANTHER" id="PTHR48228:SF5">
    <property type="entry name" value="ALPHA-METHYLACYL-COA RACEMASE"/>
    <property type="match status" value="1"/>
</dbReference>
<dbReference type="PANTHER" id="PTHR48228">
    <property type="entry name" value="SUCCINYL-COA--D-CITRAMALATE COA-TRANSFERASE"/>
    <property type="match status" value="1"/>
</dbReference>
<name>A0A2S6NK41_RHOGL</name>
<dbReference type="InterPro" id="IPR003673">
    <property type="entry name" value="CoA-Trfase_fam_III"/>
</dbReference>
<gene>
    <name evidence="1" type="ORF">CCS01_08205</name>
</gene>
<dbReference type="InterPro" id="IPR050509">
    <property type="entry name" value="CoA-transferase_III"/>
</dbReference>
<sequence length="396" mass="42357">MGYKAPLAGIKVVDLSQGIAAPYAGMLLAQYGATVIKVELLDGGDWVRVSAPRAGGNTALSVMGNLGKQSIGLDLKSPKGRAVLWRLLDGADVFMEGFRPGVIGRLGFGYEAVSDKYPDIVYLSMSGFGQIGPYAERPAMDPVLQAFSGFMAENKDQNGQPMNVASIPVDMMTALFAFQAVAMALYGRRDEGHGRHIDASLMQGAAWLNLYALLQRVIYDGDPPAAKVHRGVYPTADGWINVIVAGRRGWSDFCQALERPDLSDDARFATSPKRIAHADAWVPLVSAVLAARPNAHWQARFTEYGVMHAVAHESLDLLRDPHVQAAGLFTYLEQPGLDRLMPIPGIPGAPPLQVGTPRATAPLAGADTETVLRAHGFSDHEVADLRAHGVISGPVG</sequence>
<evidence type="ECO:0000313" key="2">
    <source>
        <dbReference type="Proteomes" id="UP000239724"/>
    </source>
</evidence>
<evidence type="ECO:0000313" key="1">
    <source>
        <dbReference type="EMBL" id="PPQ35316.1"/>
    </source>
</evidence>
<keyword evidence="2" id="KW-1185">Reference proteome</keyword>
<evidence type="ECO:0008006" key="3">
    <source>
        <dbReference type="Google" id="ProtNLM"/>
    </source>
</evidence>
<dbReference type="InterPro" id="IPR044855">
    <property type="entry name" value="CoA-Trfase_III_dom3_sf"/>
</dbReference>
<dbReference type="AlphaFoldDB" id="A0A2S6NK41"/>
<dbReference type="OrthoDB" id="7457784at2"/>
<dbReference type="GO" id="GO:0003824">
    <property type="term" value="F:catalytic activity"/>
    <property type="evidence" value="ECO:0007669"/>
    <property type="project" value="InterPro"/>
</dbReference>
<dbReference type="SUPFAM" id="SSF89796">
    <property type="entry name" value="CoA-transferase family III (CaiB/BaiF)"/>
    <property type="match status" value="1"/>
</dbReference>
<accession>A0A2S6NK41</accession>
<dbReference type="Gene3D" id="3.30.1540.10">
    <property type="entry name" value="formyl-coa transferase, domain 3"/>
    <property type="match status" value="1"/>
</dbReference>
<protein>
    <recommendedName>
        <fullName evidence="3">CoA transferase</fullName>
    </recommendedName>
</protein>
<dbReference type="Proteomes" id="UP000239724">
    <property type="component" value="Unassembled WGS sequence"/>
</dbReference>
<comment type="caution">
    <text evidence="1">The sequence shown here is derived from an EMBL/GenBank/DDBJ whole genome shotgun (WGS) entry which is preliminary data.</text>
</comment>
<proteinExistence type="predicted"/>